<feature type="domain" description="FecR protein" evidence="2">
    <location>
        <begin position="189"/>
        <end position="284"/>
    </location>
</feature>
<keyword evidence="5" id="KW-1185">Reference proteome</keyword>
<sequence>MNNQTHQMTPGANNRLNELFQKYVDKSITKEEYVELFAYINNPETKEEVLAFMDEHNKKVQSDALVHEIDWDSMYANITNPKKLDGRKRSPFWKYAAAAALFVVGSFTLYYASQNGEGKKAPLAYHNDVLPGGDKAILTLADGSTITLDNSADGKLATQGDISIEKDAKGQIVYLVKGSAEEEMQKINTLATPAGGKFSVVLSDGSKVWLNASSSIKFPVAFDKDARKVEIKGEAYFEIEKDQKRPFYVVNGSAEVKVLGTHFNVMAYPDEYRSELTLLEGSVQFSKSGHSELLTPGKQILYTESSDDTKQRSANIEEVMAWKNDLFVFNNTNIDEIMKELMRWYKVKVKYEGEKPDISFTGVIPRNANVSNVLKALELTGDVVFGVENNVITCQKKMTK</sequence>
<evidence type="ECO:0000256" key="1">
    <source>
        <dbReference type="SAM" id="Phobius"/>
    </source>
</evidence>
<dbReference type="RefSeq" id="WP_113649296.1">
    <property type="nucleotide sequence ID" value="NZ_QMHN01000009.1"/>
</dbReference>
<dbReference type="InterPro" id="IPR006860">
    <property type="entry name" value="FecR"/>
</dbReference>
<dbReference type="Pfam" id="PF04773">
    <property type="entry name" value="FecR"/>
    <property type="match status" value="1"/>
</dbReference>
<dbReference type="Gene3D" id="3.55.50.30">
    <property type="match status" value="1"/>
</dbReference>
<dbReference type="InterPro" id="IPR012373">
    <property type="entry name" value="Ferrdict_sens_TM"/>
</dbReference>
<dbReference type="Proteomes" id="UP000284120">
    <property type="component" value="Unassembled WGS sequence"/>
</dbReference>
<dbReference type="FunFam" id="2.60.120.1440:FF:000001">
    <property type="entry name" value="Putative anti-sigma factor"/>
    <property type="match status" value="1"/>
</dbReference>
<gene>
    <name evidence="4" type="ORF">DPV69_20435</name>
</gene>
<evidence type="ECO:0000313" key="4">
    <source>
        <dbReference type="EMBL" id="RWU03645.1"/>
    </source>
</evidence>
<organism evidence="4 5">
    <name type="scientific">Pedobacter chitinilyticus</name>
    <dbReference type="NCBI Taxonomy" id="2233776"/>
    <lineage>
        <taxon>Bacteria</taxon>
        <taxon>Pseudomonadati</taxon>
        <taxon>Bacteroidota</taxon>
        <taxon>Sphingobacteriia</taxon>
        <taxon>Sphingobacteriales</taxon>
        <taxon>Sphingobacteriaceae</taxon>
        <taxon>Pedobacter</taxon>
    </lineage>
</organism>
<dbReference type="InterPro" id="IPR032508">
    <property type="entry name" value="FecR_C"/>
</dbReference>
<accession>A0A443YIT6</accession>
<evidence type="ECO:0000259" key="3">
    <source>
        <dbReference type="Pfam" id="PF16344"/>
    </source>
</evidence>
<protein>
    <submittedName>
        <fullName evidence="4">FecR family protein</fullName>
    </submittedName>
</protein>
<keyword evidence="1" id="KW-0472">Membrane</keyword>
<dbReference type="GO" id="GO:0016989">
    <property type="term" value="F:sigma factor antagonist activity"/>
    <property type="evidence" value="ECO:0007669"/>
    <property type="project" value="TreeGrafter"/>
</dbReference>
<name>A0A443YIT6_9SPHI</name>
<comment type="caution">
    <text evidence="4">The sequence shown here is derived from an EMBL/GenBank/DDBJ whole genome shotgun (WGS) entry which is preliminary data.</text>
</comment>
<feature type="transmembrane region" description="Helical" evidence="1">
    <location>
        <begin position="92"/>
        <end position="112"/>
    </location>
</feature>
<keyword evidence="1" id="KW-1133">Transmembrane helix</keyword>
<reference evidence="4 5" key="1">
    <citation type="submission" date="2018-06" db="EMBL/GenBank/DDBJ databases">
        <title>Pedobacter endophyticus sp. nov., an endophytic bacterium isolated from a leaf of Triticum aestivum.</title>
        <authorList>
            <person name="Zhang L."/>
        </authorList>
    </citation>
    <scope>NUCLEOTIDE SEQUENCE [LARGE SCALE GENOMIC DNA]</scope>
    <source>
        <strain evidence="4 5">CM134L-2</strain>
    </source>
</reference>
<dbReference type="PANTHER" id="PTHR30273:SF2">
    <property type="entry name" value="PROTEIN FECR"/>
    <property type="match status" value="1"/>
</dbReference>
<dbReference type="Gene3D" id="2.60.120.1440">
    <property type="match status" value="1"/>
</dbReference>
<dbReference type="PANTHER" id="PTHR30273">
    <property type="entry name" value="PERIPLASMIC SIGNAL SENSOR AND SIGMA FACTOR ACTIVATOR FECR-RELATED"/>
    <property type="match status" value="1"/>
</dbReference>
<evidence type="ECO:0000259" key="2">
    <source>
        <dbReference type="Pfam" id="PF04773"/>
    </source>
</evidence>
<dbReference type="AlphaFoldDB" id="A0A443YIT6"/>
<dbReference type="OrthoDB" id="1099963at2"/>
<evidence type="ECO:0000313" key="5">
    <source>
        <dbReference type="Proteomes" id="UP000284120"/>
    </source>
</evidence>
<proteinExistence type="predicted"/>
<dbReference type="EMBL" id="SAYW01000009">
    <property type="protein sequence ID" value="RWU03645.1"/>
    <property type="molecule type" value="Genomic_DNA"/>
</dbReference>
<feature type="domain" description="Protein FecR C-terminal" evidence="3">
    <location>
        <begin position="327"/>
        <end position="393"/>
    </location>
</feature>
<dbReference type="Pfam" id="PF16344">
    <property type="entry name" value="FecR_C"/>
    <property type="match status" value="1"/>
</dbReference>
<keyword evidence="1" id="KW-0812">Transmembrane</keyword>